<evidence type="ECO:0000256" key="2">
    <source>
        <dbReference type="ARBA" id="ARBA00022676"/>
    </source>
</evidence>
<accession>A0AAJ6B1W3</accession>
<dbReference type="Proteomes" id="UP001217476">
    <property type="component" value="Chromosome"/>
</dbReference>
<evidence type="ECO:0000256" key="4">
    <source>
        <dbReference type="ARBA" id="ARBA00022692"/>
    </source>
</evidence>
<reference evidence="9" key="1">
    <citation type="submission" date="2023-03" db="EMBL/GenBank/DDBJ databases">
        <title>Andean soil-derived lignocellulolytic bacterial consortium as a source of novel taxa and putative plastic-active enzymes.</title>
        <authorList>
            <person name="Diaz-Garcia L."/>
            <person name="Chuvochina M."/>
            <person name="Feuerriegel G."/>
            <person name="Bunk B."/>
            <person name="Sproer C."/>
            <person name="Streit W.R."/>
            <person name="Rodriguez L.M."/>
            <person name="Overmann J."/>
            <person name="Jimenez D.J."/>
        </authorList>
    </citation>
    <scope>NUCLEOTIDE SEQUENCE</scope>
    <source>
        <strain evidence="9">MAG 4196</strain>
    </source>
</reference>
<dbReference type="PANTHER" id="PTHR48090:SF1">
    <property type="entry name" value="PROPHAGE BACTOPRENOL GLUCOSYL TRANSFERASE HOMOLOG"/>
    <property type="match status" value="1"/>
</dbReference>
<dbReference type="EMBL" id="CP119312">
    <property type="protein sequence ID" value="WEK04853.1"/>
    <property type="molecule type" value="Genomic_DNA"/>
</dbReference>
<organism evidence="9 10">
    <name type="scientific">Candidatus Devosia phytovorans</name>
    <dbReference type="NCBI Taxonomy" id="3121372"/>
    <lineage>
        <taxon>Bacteria</taxon>
        <taxon>Pseudomonadati</taxon>
        <taxon>Pseudomonadota</taxon>
        <taxon>Alphaproteobacteria</taxon>
        <taxon>Hyphomicrobiales</taxon>
        <taxon>Devosiaceae</taxon>
        <taxon>Devosia</taxon>
    </lineage>
</organism>
<evidence type="ECO:0000256" key="1">
    <source>
        <dbReference type="ARBA" id="ARBA00004141"/>
    </source>
</evidence>
<dbReference type="Gene3D" id="3.90.550.10">
    <property type="entry name" value="Spore Coat Polysaccharide Biosynthesis Protein SpsA, Chain A"/>
    <property type="match status" value="1"/>
</dbReference>
<keyword evidence="6 7" id="KW-0472">Membrane</keyword>
<dbReference type="InterPro" id="IPR029044">
    <property type="entry name" value="Nucleotide-diphossugar_trans"/>
</dbReference>
<dbReference type="GO" id="GO:0016757">
    <property type="term" value="F:glycosyltransferase activity"/>
    <property type="evidence" value="ECO:0007669"/>
    <property type="project" value="UniProtKB-KW"/>
</dbReference>
<dbReference type="GO" id="GO:0005886">
    <property type="term" value="C:plasma membrane"/>
    <property type="evidence" value="ECO:0007669"/>
    <property type="project" value="TreeGrafter"/>
</dbReference>
<keyword evidence="4 7" id="KW-0812">Transmembrane</keyword>
<feature type="transmembrane region" description="Helical" evidence="7">
    <location>
        <begin position="243"/>
        <end position="262"/>
    </location>
</feature>
<dbReference type="CDD" id="cd04187">
    <property type="entry name" value="DPM1_like_bac"/>
    <property type="match status" value="1"/>
</dbReference>
<feature type="transmembrane region" description="Helical" evidence="7">
    <location>
        <begin position="274"/>
        <end position="296"/>
    </location>
</feature>
<protein>
    <submittedName>
        <fullName evidence="9">Glycosyltransferase family 2 protein</fullName>
    </submittedName>
</protein>
<sequence>MQATSTPRGKKRLSIVTPCFNEEAGLVEFHRRVTLVCSAAAGASYEIVLINDGSTDGTLDGLMALAAADPHVVVLDLARNYGHQIALSAGLELCTGERILILDADLQDPPELLAQMMEEMDRGADVVLGQRRTRQGESWFKINSARAFYRLLQQLVDVKLAMDTGDFRLMSRRALDHLNAMPERYRFIRGMVSWLGLRQTAILYDRDPRFAGETHYPLRKMIALALDAVTSFSVVPLRLASHLGFFMGLMGIFALIYTVASWATGHAVPGWTSLAVLVLIIGSGQFLVLGIFGEYLGRMYMETKRRPLYIINQIHASPAVEASGEDARGLQENLKQVLRA</sequence>
<comment type="subcellular location">
    <subcellularLocation>
        <location evidence="1">Membrane</location>
        <topology evidence="1">Multi-pass membrane protein</topology>
    </subcellularLocation>
</comment>
<feature type="domain" description="Glycosyltransferase 2-like" evidence="8">
    <location>
        <begin position="14"/>
        <end position="177"/>
    </location>
</feature>
<keyword evidence="3" id="KW-0808">Transferase</keyword>
<evidence type="ECO:0000313" key="10">
    <source>
        <dbReference type="Proteomes" id="UP001217476"/>
    </source>
</evidence>
<evidence type="ECO:0000256" key="5">
    <source>
        <dbReference type="ARBA" id="ARBA00022989"/>
    </source>
</evidence>
<dbReference type="InterPro" id="IPR050256">
    <property type="entry name" value="Glycosyltransferase_2"/>
</dbReference>
<dbReference type="InterPro" id="IPR001173">
    <property type="entry name" value="Glyco_trans_2-like"/>
</dbReference>
<keyword evidence="2" id="KW-0328">Glycosyltransferase</keyword>
<gene>
    <name evidence="9" type="ORF">P0Y65_00950</name>
</gene>
<dbReference type="SUPFAM" id="SSF53448">
    <property type="entry name" value="Nucleotide-diphospho-sugar transferases"/>
    <property type="match status" value="1"/>
</dbReference>
<evidence type="ECO:0000256" key="3">
    <source>
        <dbReference type="ARBA" id="ARBA00022679"/>
    </source>
</evidence>
<evidence type="ECO:0000256" key="7">
    <source>
        <dbReference type="SAM" id="Phobius"/>
    </source>
</evidence>
<evidence type="ECO:0000313" key="9">
    <source>
        <dbReference type="EMBL" id="WEK04853.1"/>
    </source>
</evidence>
<proteinExistence type="predicted"/>
<evidence type="ECO:0000259" key="8">
    <source>
        <dbReference type="Pfam" id="PF00535"/>
    </source>
</evidence>
<evidence type="ECO:0000256" key="6">
    <source>
        <dbReference type="ARBA" id="ARBA00023136"/>
    </source>
</evidence>
<dbReference type="AlphaFoldDB" id="A0AAJ6B1W3"/>
<dbReference type="PANTHER" id="PTHR48090">
    <property type="entry name" value="UNDECAPRENYL-PHOSPHATE 4-DEOXY-4-FORMAMIDO-L-ARABINOSE TRANSFERASE-RELATED"/>
    <property type="match status" value="1"/>
</dbReference>
<name>A0AAJ6B1W3_9HYPH</name>
<dbReference type="Pfam" id="PF00535">
    <property type="entry name" value="Glycos_transf_2"/>
    <property type="match status" value="1"/>
</dbReference>
<keyword evidence="5 7" id="KW-1133">Transmembrane helix</keyword>